<keyword evidence="9" id="KW-0676">Redox-active center</keyword>
<dbReference type="PANTHER" id="PTHR42801:SF23">
    <property type="entry name" value="PEROXIREDOXIN DOT5"/>
    <property type="match status" value="1"/>
</dbReference>
<dbReference type="CDD" id="cd03017">
    <property type="entry name" value="PRX_BCP"/>
    <property type="match status" value="1"/>
</dbReference>
<feature type="compositionally biased region" description="Polar residues" evidence="14">
    <location>
        <begin position="49"/>
        <end position="62"/>
    </location>
</feature>
<evidence type="ECO:0000256" key="9">
    <source>
        <dbReference type="ARBA" id="ARBA00023284"/>
    </source>
</evidence>
<keyword evidence="8" id="KW-0539">Nucleus</keyword>
<dbReference type="Gene3D" id="3.40.30.10">
    <property type="entry name" value="Glutaredoxin"/>
    <property type="match status" value="1"/>
</dbReference>
<keyword evidence="6" id="KW-0560">Oxidoreductase</keyword>
<evidence type="ECO:0000256" key="4">
    <source>
        <dbReference type="ARBA" id="ARBA00022559"/>
    </source>
</evidence>
<evidence type="ECO:0000256" key="11">
    <source>
        <dbReference type="ARBA" id="ARBA00038489"/>
    </source>
</evidence>
<feature type="compositionally biased region" description="Basic residues" evidence="14">
    <location>
        <begin position="26"/>
        <end position="36"/>
    </location>
</feature>
<dbReference type="GO" id="GO:0008379">
    <property type="term" value="F:thioredoxin peroxidase activity"/>
    <property type="evidence" value="ECO:0007669"/>
    <property type="project" value="TreeGrafter"/>
</dbReference>
<dbReference type="InterPro" id="IPR050924">
    <property type="entry name" value="Peroxiredoxin_BCP/PrxQ"/>
</dbReference>
<keyword evidence="17" id="KW-1185">Reference proteome</keyword>
<feature type="compositionally biased region" description="Basic and acidic residues" evidence="14">
    <location>
        <begin position="37"/>
        <end position="46"/>
    </location>
</feature>
<evidence type="ECO:0000256" key="1">
    <source>
        <dbReference type="ARBA" id="ARBA00004123"/>
    </source>
</evidence>
<evidence type="ECO:0000256" key="3">
    <source>
        <dbReference type="ARBA" id="ARBA00013017"/>
    </source>
</evidence>
<dbReference type="GO" id="GO:0005737">
    <property type="term" value="C:cytoplasm"/>
    <property type="evidence" value="ECO:0007669"/>
    <property type="project" value="TreeGrafter"/>
</dbReference>
<keyword evidence="5" id="KW-0049">Antioxidant</keyword>
<dbReference type="EC" id="1.11.1.24" evidence="3"/>
<dbReference type="PROSITE" id="PS51352">
    <property type="entry name" value="THIOREDOXIN_2"/>
    <property type="match status" value="1"/>
</dbReference>
<name>A0A6G0XJR3_9STRA</name>
<evidence type="ECO:0000256" key="14">
    <source>
        <dbReference type="SAM" id="MobiDB-lite"/>
    </source>
</evidence>
<reference evidence="16 17" key="1">
    <citation type="submission" date="2019-07" db="EMBL/GenBank/DDBJ databases">
        <title>Genomics analysis of Aphanomyces spp. identifies a new class of oomycete effector associated with host adaptation.</title>
        <authorList>
            <person name="Gaulin E."/>
        </authorList>
    </citation>
    <scope>NUCLEOTIDE SEQUENCE [LARGE SCALE GENOMIC DNA]</scope>
    <source>
        <strain evidence="16 17">ATCC 201684</strain>
    </source>
</reference>
<dbReference type="GO" id="GO:0034599">
    <property type="term" value="P:cellular response to oxidative stress"/>
    <property type="evidence" value="ECO:0007669"/>
    <property type="project" value="UniProtKB-ARBA"/>
</dbReference>
<evidence type="ECO:0000256" key="2">
    <source>
        <dbReference type="ARBA" id="ARBA00011245"/>
    </source>
</evidence>
<evidence type="ECO:0000256" key="7">
    <source>
        <dbReference type="ARBA" id="ARBA00023157"/>
    </source>
</evidence>
<protein>
    <recommendedName>
        <fullName evidence="3">thioredoxin-dependent peroxiredoxin</fullName>
        <ecNumber evidence="3">1.11.1.24</ecNumber>
    </recommendedName>
    <alternativeName>
        <fullName evidence="13">Nuclear thiol peroxidase</fullName>
    </alternativeName>
    <alternativeName>
        <fullName evidence="10">Thioredoxin peroxidase</fullName>
    </alternativeName>
</protein>
<proteinExistence type="inferred from homology"/>
<comment type="subunit">
    <text evidence="2">Monomer.</text>
</comment>
<dbReference type="Proteomes" id="UP000481153">
    <property type="component" value="Unassembled WGS sequence"/>
</dbReference>
<dbReference type="AlphaFoldDB" id="A0A6G0XJR3"/>
<evidence type="ECO:0000313" key="17">
    <source>
        <dbReference type="Proteomes" id="UP000481153"/>
    </source>
</evidence>
<evidence type="ECO:0000256" key="12">
    <source>
        <dbReference type="ARBA" id="ARBA00049091"/>
    </source>
</evidence>
<comment type="subcellular location">
    <subcellularLocation>
        <location evidence="1">Nucleus</location>
    </subcellularLocation>
</comment>
<dbReference type="VEuPathDB" id="FungiDB:AeMF1_010458"/>
<dbReference type="GO" id="GO:0005634">
    <property type="term" value="C:nucleus"/>
    <property type="evidence" value="ECO:0007669"/>
    <property type="project" value="UniProtKB-SubCell"/>
</dbReference>
<evidence type="ECO:0000256" key="10">
    <source>
        <dbReference type="ARBA" id="ARBA00032824"/>
    </source>
</evidence>
<dbReference type="Pfam" id="PF00578">
    <property type="entry name" value="AhpC-TSA"/>
    <property type="match status" value="1"/>
</dbReference>
<evidence type="ECO:0000256" key="13">
    <source>
        <dbReference type="ARBA" id="ARBA00077538"/>
    </source>
</evidence>
<dbReference type="EMBL" id="VJMJ01000052">
    <property type="protein sequence ID" value="KAF0740464.1"/>
    <property type="molecule type" value="Genomic_DNA"/>
</dbReference>
<dbReference type="InterPro" id="IPR000866">
    <property type="entry name" value="AhpC/TSA"/>
</dbReference>
<sequence>MTETRRSKRLAGTTPAANPVKEAPAKKAKKSPVKKAAKNEDKKDEEPATETNENVDANASAETKTDENAPVAEETAKEADEADEAAKPEDKAEEPAKAAASSTLKVGDTVPNVELHNEDDEVVHVHDLVKEKGAVFFMFPKADTPGCTKQACGMFYVCDLCHDLIGFRDEYEKFTSAGYNVFALGGDTPKALQKWKAKKELPYKLLSDPKHALIGPFGSSKPGKKVQRSHVIVGAGGAVVEIQSHVGPQDSVDKSVAFVTKA</sequence>
<dbReference type="InterPro" id="IPR013766">
    <property type="entry name" value="Thioredoxin_domain"/>
</dbReference>
<feature type="region of interest" description="Disordered" evidence="14">
    <location>
        <begin position="1"/>
        <end position="105"/>
    </location>
</feature>
<evidence type="ECO:0000256" key="8">
    <source>
        <dbReference type="ARBA" id="ARBA00023242"/>
    </source>
</evidence>
<evidence type="ECO:0000256" key="5">
    <source>
        <dbReference type="ARBA" id="ARBA00022862"/>
    </source>
</evidence>
<feature type="compositionally biased region" description="Basic and acidic residues" evidence="14">
    <location>
        <begin position="74"/>
        <end position="96"/>
    </location>
</feature>
<feature type="domain" description="Thioredoxin" evidence="15">
    <location>
        <begin position="104"/>
        <end position="262"/>
    </location>
</feature>
<dbReference type="GO" id="GO:0045454">
    <property type="term" value="P:cell redox homeostasis"/>
    <property type="evidence" value="ECO:0007669"/>
    <property type="project" value="TreeGrafter"/>
</dbReference>
<comment type="catalytic activity">
    <reaction evidence="12">
        <text>a hydroperoxide + [thioredoxin]-dithiol = an alcohol + [thioredoxin]-disulfide + H2O</text>
        <dbReference type="Rhea" id="RHEA:62620"/>
        <dbReference type="Rhea" id="RHEA-COMP:10698"/>
        <dbReference type="Rhea" id="RHEA-COMP:10700"/>
        <dbReference type="ChEBI" id="CHEBI:15377"/>
        <dbReference type="ChEBI" id="CHEBI:29950"/>
        <dbReference type="ChEBI" id="CHEBI:30879"/>
        <dbReference type="ChEBI" id="CHEBI:35924"/>
        <dbReference type="ChEBI" id="CHEBI:50058"/>
        <dbReference type="EC" id="1.11.1.24"/>
    </reaction>
</comment>
<organism evidence="16 17">
    <name type="scientific">Aphanomyces euteiches</name>
    <dbReference type="NCBI Taxonomy" id="100861"/>
    <lineage>
        <taxon>Eukaryota</taxon>
        <taxon>Sar</taxon>
        <taxon>Stramenopiles</taxon>
        <taxon>Oomycota</taxon>
        <taxon>Saprolegniomycetes</taxon>
        <taxon>Saprolegniales</taxon>
        <taxon>Verrucalvaceae</taxon>
        <taxon>Aphanomyces</taxon>
    </lineage>
</organism>
<comment type="caution">
    <text evidence="16">The sequence shown here is derived from an EMBL/GenBank/DDBJ whole genome shotgun (WGS) entry which is preliminary data.</text>
</comment>
<dbReference type="PANTHER" id="PTHR42801">
    <property type="entry name" value="THIOREDOXIN-DEPENDENT PEROXIDE REDUCTASE"/>
    <property type="match status" value="1"/>
</dbReference>
<keyword evidence="7" id="KW-1015">Disulfide bond</keyword>
<dbReference type="FunFam" id="3.40.30.10:FF:000157">
    <property type="entry name" value="DOT5p Nuclear thiol peroxidase"/>
    <property type="match status" value="1"/>
</dbReference>
<accession>A0A6G0XJR3</accession>
<evidence type="ECO:0000313" key="16">
    <source>
        <dbReference type="EMBL" id="KAF0740464.1"/>
    </source>
</evidence>
<comment type="similarity">
    <text evidence="11">Belongs to the peroxiredoxin family. BCP/PrxQ subfamily.</text>
</comment>
<gene>
    <name evidence="16" type="ORF">Ae201684_004198</name>
</gene>
<dbReference type="SUPFAM" id="SSF52833">
    <property type="entry name" value="Thioredoxin-like"/>
    <property type="match status" value="1"/>
</dbReference>
<evidence type="ECO:0000259" key="15">
    <source>
        <dbReference type="PROSITE" id="PS51352"/>
    </source>
</evidence>
<dbReference type="InterPro" id="IPR036249">
    <property type="entry name" value="Thioredoxin-like_sf"/>
</dbReference>
<keyword evidence="4" id="KW-0575">Peroxidase</keyword>
<evidence type="ECO:0000256" key="6">
    <source>
        <dbReference type="ARBA" id="ARBA00023002"/>
    </source>
</evidence>